<evidence type="ECO:0008006" key="13">
    <source>
        <dbReference type="Google" id="ProtNLM"/>
    </source>
</evidence>
<dbReference type="STRING" id="1156394.T0PTW6"/>
<feature type="domain" description="Ferric reductase NAD binding" evidence="10">
    <location>
        <begin position="545"/>
        <end position="668"/>
    </location>
</feature>
<accession>T0PTW6</accession>
<evidence type="ECO:0000313" key="12">
    <source>
        <dbReference type="Proteomes" id="UP000030762"/>
    </source>
</evidence>
<protein>
    <recommendedName>
        <fullName evidence="13">FAD-binding FR-type domain-containing protein</fullName>
    </recommendedName>
</protein>
<evidence type="ECO:0000256" key="5">
    <source>
        <dbReference type="ARBA" id="ARBA00023136"/>
    </source>
</evidence>
<evidence type="ECO:0000259" key="9">
    <source>
        <dbReference type="Pfam" id="PF08022"/>
    </source>
</evidence>
<evidence type="ECO:0000256" key="2">
    <source>
        <dbReference type="ARBA" id="ARBA00022692"/>
    </source>
</evidence>
<dbReference type="VEuPathDB" id="FungiDB:SDRG_16466"/>
<feature type="transmembrane region" description="Helical" evidence="6">
    <location>
        <begin position="360"/>
        <end position="380"/>
    </location>
</feature>
<dbReference type="InParanoid" id="T0PTW6"/>
<dbReference type="Proteomes" id="UP000030762">
    <property type="component" value="Unassembled WGS sequence"/>
</dbReference>
<dbReference type="InterPro" id="IPR013112">
    <property type="entry name" value="FAD-bd_8"/>
</dbReference>
<evidence type="ECO:0000259" key="8">
    <source>
        <dbReference type="Pfam" id="PF01794"/>
    </source>
</evidence>
<keyword evidence="2 6" id="KW-0812">Transmembrane</keyword>
<dbReference type="CDD" id="cd06186">
    <property type="entry name" value="NOX_Duox_like_FAD_NADP"/>
    <property type="match status" value="1"/>
</dbReference>
<feature type="transmembrane region" description="Helical" evidence="6">
    <location>
        <begin position="543"/>
        <end position="563"/>
    </location>
</feature>
<feature type="domain" description="FAD-binding 8" evidence="9">
    <location>
        <begin position="469"/>
        <end position="535"/>
    </location>
</feature>
<keyword evidence="3 6" id="KW-1133">Transmembrane helix</keyword>
<dbReference type="PANTHER" id="PTHR11972:SF69">
    <property type="entry name" value="FERRIC REDUCTION OXIDASE 6-RELATED"/>
    <property type="match status" value="1"/>
</dbReference>
<dbReference type="InterPro" id="IPR050369">
    <property type="entry name" value="RBOH/FRE"/>
</dbReference>
<dbReference type="OrthoDB" id="167398at2759"/>
<evidence type="ECO:0000259" key="10">
    <source>
        <dbReference type="Pfam" id="PF08030"/>
    </source>
</evidence>
<comment type="subcellular location">
    <subcellularLocation>
        <location evidence="1">Membrane</location>
        <topology evidence="1">Multi-pass membrane protein</topology>
    </subcellularLocation>
</comment>
<proteinExistence type="predicted"/>
<dbReference type="Pfam" id="PF01794">
    <property type="entry name" value="Ferric_reduct"/>
    <property type="match status" value="1"/>
</dbReference>
<reference evidence="11 12" key="1">
    <citation type="submission" date="2012-04" db="EMBL/GenBank/DDBJ databases">
        <title>The Genome Sequence of Saprolegnia declina VS20.</title>
        <authorList>
            <consortium name="The Broad Institute Genome Sequencing Platform"/>
            <person name="Russ C."/>
            <person name="Nusbaum C."/>
            <person name="Tyler B."/>
            <person name="van West P."/>
            <person name="Dieguez-Uribeondo J."/>
            <person name="de Bruijn I."/>
            <person name="Tripathy S."/>
            <person name="Jiang R."/>
            <person name="Young S.K."/>
            <person name="Zeng Q."/>
            <person name="Gargeya S."/>
            <person name="Fitzgerald M."/>
            <person name="Haas B."/>
            <person name="Abouelleil A."/>
            <person name="Alvarado L."/>
            <person name="Arachchi H.M."/>
            <person name="Berlin A."/>
            <person name="Chapman S.B."/>
            <person name="Goldberg J."/>
            <person name="Griggs A."/>
            <person name="Gujja S."/>
            <person name="Hansen M."/>
            <person name="Howarth C."/>
            <person name="Imamovic A."/>
            <person name="Larimer J."/>
            <person name="McCowen C."/>
            <person name="Montmayeur A."/>
            <person name="Murphy C."/>
            <person name="Neiman D."/>
            <person name="Pearson M."/>
            <person name="Priest M."/>
            <person name="Roberts A."/>
            <person name="Saif S."/>
            <person name="Shea T."/>
            <person name="Sisk P."/>
            <person name="Sykes S."/>
            <person name="Wortman J."/>
            <person name="Nusbaum C."/>
            <person name="Birren B."/>
        </authorList>
    </citation>
    <scope>NUCLEOTIDE SEQUENCE [LARGE SCALE GENOMIC DNA]</scope>
    <source>
        <strain evidence="11 12">VS20</strain>
    </source>
</reference>
<dbReference type="Pfam" id="PF08022">
    <property type="entry name" value="FAD_binding_8"/>
    <property type="match status" value="1"/>
</dbReference>
<dbReference type="RefSeq" id="XP_008620900.1">
    <property type="nucleotide sequence ID" value="XM_008622678.1"/>
</dbReference>
<dbReference type="InterPro" id="IPR013121">
    <property type="entry name" value="Fe_red_NAD-bd_6"/>
</dbReference>
<dbReference type="Gene3D" id="3.40.50.80">
    <property type="entry name" value="Nucleotide-binding domain of ferredoxin-NADP reductase (FNR) module"/>
    <property type="match status" value="1"/>
</dbReference>
<dbReference type="GeneID" id="19957193"/>
<evidence type="ECO:0000256" key="1">
    <source>
        <dbReference type="ARBA" id="ARBA00004141"/>
    </source>
</evidence>
<name>T0PTW6_SAPDV</name>
<dbReference type="Pfam" id="PF08030">
    <property type="entry name" value="NAD_binding_6"/>
    <property type="match status" value="1"/>
</dbReference>
<keyword evidence="12" id="KW-1185">Reference proteome</keyword>
<keyword evidence="4" id="KW-0560">Oxidoreductase</keyword>
<dbReference type="eggNOG" id="KOG0039">
    <property type="taxonomic scope" value="Eukaryota"/>
</dbReference>
<evidence type="ECO:0000256" key="6">
    <source>
        <dbReference type="SAM" id="Phobius"/>
    </source>
</evidence>
<evidence type="ECO:0000313" key="11">
    <source>
        <dbReference type="EMBL" id="EQC25681.1"/>
    </source>
</evidence>
<feature type="domain" description="Ferric oxidoreductase" evidence="8">
    <location>
        <begin position="288"/>
        <end position="405"/>
    </location>
</feature>
<dbReference type="InterPro" id="IPR013130">
    <property type="entry name" value="Fe3_Rdtase_TM_dom"/>
</dbReference>
<evidence type="ECO:0000256" key="7">
    <source>
        <dbReference type="SAM" id="SignalP"/>
    </source>
</evidence>
<dbReference type="SFLD" id="SFLDG01168">
    <property type="entry name" value="Ferric_reductase_subgroup_(FRE"/>
    <property type="match status" value="1"/>
</dbReference>
<feature type="transmembrane region" description="Helical" evidence="6">
    <location>
        <begin position="197"/>
        <end position="222"/>
    </location>
</feature>
<evidence type="ECO:0000256" key="3">
    <source>
        <dbReference type="ARBA" id="ARBA00022989"/>
    </source>
</evidence>
<sequence>MVAWLRATLLLAATPVVVATMSDCTPEALTNVKSVAMGPMVLKAKLLANVACFQVILTERAAPWIAVAVAASPVMVNAPTSSAVVFDTTTLLPLLYVLKGYEVADVVLQKDQSSISVIAASATPQRISFIFARPMSAQTPTDVAIVPGVPSTLLWAVGDHAWPSHHIERGIVHVTIPSSDSSGSGSSSAVSTFVTSYTVLIVLSAFLCIVLLGFAATGWPCAFVGQPLCRPPKPTRTAPLRRVLADVSIGNAIVVSVYVMSLLVVGVVVVHQFGADATGARRLSLVSGHLALVSLMWLLLPIARGYHWELIFGISHERVLKFHRWLGLLVTLTAALHLAVNANRGIDVLSRAVYGTQEVVPLYGFVAFVAFSSIALLGMLEPLRRTMYEVFYLHHRTFSIIGLVCVLLHSSTVAYSLALPLALYVWTLLLRSRAYWTSADATVCDASESRRTVVLMLPFTPTTKQFAATMPPGAYFFLQVPSVSGVEWHPFSAIVTPDGNSIGFCLKASSPHSFVHKVLCSNTRVLGLRLGGPYGRIALNWNALDVVVLIAGGIGITPLLNIINQRRQKAKARTSLRAPQLVLHWIVPTPDDLLCADRLMFPMLPDVQCHCYATRATADGVVTSAYGGDVAYVAKRPVLQDVLVLDPFESPRVGVVACGPQSLVDEAQYEAALRGFCFHKELFALA</sequence>
<dbReference type="SFLD" id="SFLDS00052">
    <property type="entry name" value="Ferric_Reductase_Domain"/>
    <property type="match status" value="1"/>
</dbReference>
<organism evidence="11 12">
    <name type="scientific">Saprolegnia diclina (strain VS20)</name>
    <dbReference type="NCBI Taxonomy" id="1156394"/>
    <lineage>
        <taxon>Eukaryota</taxon>
        <taxon>Sar</taxon>
        <taxon>Stramenopiles</taxon>
        <taxon>Oomycota</taxon>
        <taxon>Saprolegniomycetes</taxon>
        <taxon>Saprolegniales</taxon>
        <taxon>Saprolegniaceae</taxon>
        <taxon>Saprolegnia</taxon>
    </lineage>
</organism>
<feature type="transmembrane region" description="Helical" evidence="6">
    <location>
        <begin position="243"/>
        <end position="271"/>
    </location>
</feature>
<feature type="signal peptide" evidence="7">
    <location>
        <begin position="1"/>
        <end position="19"/>
    </location>
</feature>
<dbReference type="GO" id="GO:0016491">
    <property type="term" value="F:oxidoreductase activity"/>
    <property type="evidence" value="ECO:0007669"/>
    <property type="project" value="UniProtKB-KW"/>
</dbReference>
<keyword evidence="7" id="KW-0732">Signal</keyword>
<feature type="transmembrane region" description="Helical" evidence="6">
    <location>
        <begin position="400"/>
        <end position="426"/>
    </location>
</feature>
<keyword evidence="5 6" id="KW-0472">Membrane</keyword>
<dbReference type="InterPro" id="IPR039261">
    <property type="entry name" value="FNR_nucleotide-bd"/>
</dbReference>
<dbReference type="SUPFAM" id="SSF52343">
    <property type="entry name" value="Ferredoxin reductase-like, C-terminal NADP-linked domain"/>
    <property type="match status" value="1"/>
</dbReference>
<feature type="transmembrane region" description="Helical" evidence="6">
    <location>
        <begin position="283"/>
        <end position="302"/>
    </location>
</feature>
<dbReference type="AlphaFoldDB" id="T0PTW6"/>
<gene>
    <name evidence="11" type="ORF">SDRG_16466</name>
</gene>
<dbReference type="EMBL" id="JH767260">
    <property type="protein sequence ID" value="EQC25681.1"/>
    <property type="molecule type" value="Genomic_DNA"/>
</dbReference>
<evidence type="ECO:0000256" key="4">
    <source>
        <dbReference type="ARBA" id="ARBA00023002"/>
    </source>
</evidence>
<feature type="chain" id="PRO_5004568993" description="FAD-binding FR-type domain-containing protein" evidence="7">
    <location>
        <begin position="20"/>
        <end position="686"/>
    </location>
</feature>
<dbReference type="GO" id="GO:0005886">
    <property type="term" value="C:plasma membrane"/>
    <property type="evidence" value="ECO:0007669"/>
    <property type="project" value="TreeGrafter"/>
</dbReference>
<dbReference type="PANTHER" id="PTHR11972">
    <property type="entry name" value="NADPH OXIDASE"/>
    <property type="match status" value="1"/>
</dbReference>